<name>A0A3N0ZAR8_ANAGA</name>
<sequence>MDGLLRNCATGCRVDEAFTMDDLVDSISADTSGLRCGRVMAPVLGLSWIPAYHICTRPQMLPGPRPWQMTTTAAQTKLKTPMAEQMGLKSTKALLGATTVKPKTPMADLVELETTTADQVNKKFMYDLCGCVEINRKFRYDLCGHVEADRKFRDNLCGCIKANRELRSDLCGCIRADRELRDDLHGRIRADGIQGRPP</sequence>
<organism evidence="1 2">
    <name type="scientific">Anabarilius grahami</name>
    <name type="common">Kanglang fish</name>
    <name type="synonym">Barilius grahami</name>
    <dbReference type="NCBI Taxonomy" id="495550"/>
    <lineage>
        <taxon>Eukaryota</taxon>
        <taxon>Metazoa</taxon>
        <taxon>Chordata</taxon>
        <taxon>Craniata</taxon>
        <taxon>Vertebrata</taxon>
        <taxon>Euteleostomi</taxon>
        <taxon>Actinopterygii</taxon>
        <taxon>Neopterygii</taxon>
        <taxon>Teleostei</taxon>
        <taxon>Ostariophysi</taxon>
        <taxon>Cypriniformes</taxon>
        <taxon>Xenocyprididae</taxon>
        <taxon>Xenocypridinae</taxon>
        <taxon>Xenocypridinae incertae sedis</taxon>
        <taxon>Anabarilius</taxon>
    </lineage>
</organism>
<comment type="caution">
    <text evidence="1">The sequence shown here is derived from an EMBL/GenBank/DDBJ whole genome shotgun (WGS) entry which is preliminary data.</text>
</comment>
<accession>A0A3N0ZAR8</accession>
<dbReference type="EMBL" id="RJVU01001088">
    <property type="protein sequence ID" value="ROL55344.1"/>
    <property type="molecule type" value="Genomic_DNA"/>
</dbReference>
<protein>
    <submittedName>
        <fullName evidence="1">Uncharacterized protein</fullName>
    </submittedName>
</protein>
<keyword evidence="2" id="KW-1185">Reference proteome</keyword>
<reference evidence="1 2" key="1">
    <citation type="submission" date="2018-10" db="EMBL/GenBank/DDBJ databases">
        <title>Genome assembly for a Yunnan-Guizhou Plateau 3E fish, Anabarilius grahami (Regan), and its evolutionary and genetic applications.</title>
        <authorList>
            <person name="Jiang W."/>
        </authorList>
    </citation>
    <scope>NUCLEOTIDE SEQUENCE [LARGE SCALE GENOMIC DNA]</scope>
    <source>
        <strain evidence="1">AG-KIZ</strain>
        <tissue evidence="1">Muscle</tissue>
    </source>
</reference>
<evidence type="ECO:0000313" key="1">
    <source>
        <dbReference type="EMBL" id="ROL55344.1"/>
    </source>
</evidence>
<evidence type="ECO:0000313" key="2">
    <source>
        <dbReference type="Proteomes" id="UP000281406"/>
    </source>
</evidence>
<dbReference type="AlphaFoldDB" id="A0A3N0ZAR8"/>
<proteinExistence type="predicted"/>
<dbReference type="OrthoDB" id="5920062at2759"/>
<dbReference type="Proteomes" id="UP000281406">
    <property type="component" value="Unassembled WGS sequence"/>
</dbReference>
<gene>
    <name evidence="1" type="ORF">DPX16_22820</name>
</gene>